<evidence type="ECO:0000313" key="2">
    <source>
        <dbReference type="Proteomes" id="UP000051326"/>
    </source>
</evidence>
<dbReference type="Proteomes" id="UP000051326">
    <property type="component" value="Unassembled WGS sequence"/>
</dbReference>
<gene>
    <name evidence="1" type="ORF">PHA8399_04106</name>
</gene>
<dbReference type="RefSeq" id="WP_145977101.1">
    <property type="nucleotide sequence ID" value="NZ_CYSR01000040.1"/>
</dbReference>
<accession>A0A0P1HEJ3</accession>
<sequence length="230" mass="26023">MSGAATPHAFVSLLDVLGYRNKIHSDRENGREEFKDNLLSSLSVLSSINEMEMSYQAISDTIIFSAIGSSGFEKFLKHNSDVHLSFLRNGLFVRGGISFAPHFKSGSLTYSHALPISYEIEQRQAVYPRIVIDRNIIEMLKPGGLLADQSASITSQELICEENGVFFLNFVGSDLKDYYDLSREIYESDREFLQGKEHELAKHRWLQNFIVSMSGKKLNPYIAPVRVFKS</sequence>
<evidence type="ECO:0000313" key="1">
    <source>
        <dbReference type="EMBL" id="CUI01950.1"/>
    </source>
</evidence>
<protein>
    <submittedName>
        <fullName evidence="1">Uncharacterized protein</fullName>
    </submittedName>
</protein>
<organism evidence="1 2">
    <name type="scientific">Leisingera aquaemixtae</name>
    <dbReference type="NCBI Taxonomy" id="1396826"/>
    <lineage>
        <taxon>Bacteria</taxon>
        <taxon>Pseudomonadati</taxon>
        <taxon>Pseudomonadota</taxon>
        <taxon>Alphaproteobacteria</taxon>
        <taxon>Rhodobacterales</taxon>
        <taxon>Roseobacteraceae</taxon>
        <taxon>Leisingera</taxon>
    </lineage>
</organism>
<dbReference type="EMBL" id="CYSR01000040">
    <property type="protein sequence ID" value="CUI01950.1"/>
    <property type="molecule type" value="Genomic_DNA"/>
</dbReference>
<proteinExistence type="predicted"/>
<dbReference type="AlphaFoldDB" id="A0A0P1HEJ3"/>
<name>A0A0P1HEJ3_9RHOB</name>
<dbReference type="STRING" id="1396826.PHA8399_04106"/>
<reference evidence="1 2" key="1">
    <citation type="submission" date="2015-09" db="EMBL/GenBank/DDBJ databases">
        <authorList>
            <consortium name="Swine Surveillance"/>
        </authorList>
    </citation>
    <scope>NUCLEOTIDE SEQUENCE [LARGE SCALE GENOMIC DNA]</scope>
    <source>
        <strain evidence="1 2">CECT 8399</strain>
    </source>
</reference>